<evidence type="ECO:0000313" key="2">
    <source>
        <dbReference type="EMBL" id="WBO68576.1"/>
    </source>
</evidence>
<sequence>MITMSYRHKGHPVRITLPERLPGAVRTARDSAPADVGACGAGHAPPVTGAVAVP</sequence>
<gene>
    <name evidence="2" type="ORF">O1G22_40070</name>
</gene>
<proteinExistence type="predicted"/>
<evidence type="ECO:0000256" key="1">
    <source>
        <dbReference type="SAM" id="MobiDB-lite"/>
    </source>
</evidence>
<reference evidence="2 3" key="1">
    <citation type="submission" date="2022-12" db="EMBL/GenBank/DDBJ databases">
        <authorList>
            <person name="Mo P."/>
        </authorList>
    </citation>
    <scope>NUCLEOTIDE SEQUENCE [LARGE SCALE GENOMIC DNA]</scope>
    <source>
        <strain evidence="2 3">HUAS 2-6</strain>
    </source>
</reference>
<evidence type="ECO:0000313" key="3">
    <source>
        <dbReference type="Proteomes" id="UP001212326"/>
    </source>
</evidence>
<dbReference type="Proteomes" id="UP001212326">
    <property type="component" value="Chromosome"/>
</dbReference>
<organism evidence="2 3">
    <name type="scientific">Streptomyces camelliae</name>
    <dbReference type="NCBI Taxonomy" id="3004093"/>
    <lineage>
        <taxon>Bacteria</taxon>
        <taxon>Bacillati</taxon>
        <taxon>Actinomycetota</taxon>
        <taxon>Actinomycetes</taxon>
        <taxon>Kitasatosporales</taxon>
        <taxon>Streptomycetaceae</taxon>
        <taxon>Streptomyces</taxon>
    </lineage>
</organism>
<dbReference type="EMBL" id="CP115300">
    <property type="protein sequence ID" value="WBO68576.1"/>
    <property type="molecule type" value="Genomic_DNA"/>
</dbReference>
<name>A0ABY7PHZ5_9ACTN</name>
<protein>
    <submittedName>
        <fullName evidence="2">Uncharacterized protein</fullName>
    </submittedName>
</protein>
<dbReference type="RefSeq" id="WP_270085809.1">
    <property type="nucleotide sequence ID" value="NZ_CP115300.1"/>
</dbReference>
<accession>A0ABY7PHZ5</accession>
<keyword evidence="3" id="KW-1185">Reference proteome</keyword>
<feature type="region of interest" description="Disordered" evidence="1">
    <location>
        <begin position="25"/>
        <end position="54"/>
    </location>
</feature>